<dbReference type="Gene3D" id="2.60.40.10">
    <property type="entry name" value="Immunoglobulins"/>
    <property type="match status" value="1"/>
</dbReference>
<dbReference type="Ensembl" id="ENSLBET00000013910.1">
    <property type="protein sequence ID" value="ENSLBEP00000013210.1"/>
    <property type="gene ID" value="ENSLBEG00000010164.1"/>
</dbReference>
<proteinExistence type="predicted"/>
<protein>
    <recommendedName>
        <fullName evidence="2">Ig-like domain-containing protein</fullName>
    </recommendedName>
</protein>
<dbReference type="InterPro" id="IPR036179">
    <property type="entry name" value="Ig-like_dom_sf"/>
</dbReference>
<dbReference type="InParanoid" id="A0A3Q3LXR0"/>
<sequence>MTCGKEATGSESSLVRPLGGPWPLYMGHNFLTFAGNTEMTTELRVVQEPTVSDQLRPGDLMSLQCSVLSDPDSKTCPGGHSVLWFRAGSHESRPDIIYTAGNRRDGCEERSASQKSCVHHFSKNISSSDAGTYYCAVDTCGPSNGLCELLCFSSLCSDFDGLCLYLCRVSLVFAFCLFVKIKSLVFVSAIWSHSLFFQELSVYGEFAPRFLKKALNIRMMVFNTVGVLYSQIWL</sequence>
<reference evidence="3" key="2">
    <citation type="submission" date="2025-09" db="UniProtKB">
        <authorList>
            <consortium name="Ensembl"/>
        </authorList>
    </citation>
    <scope>IDENTIFICATION</scope>
</reference>
<keyword evidence="1" id="KW-0812">Transmembrane</keyword>
<evidence type="ECO:0000313" key="3">
    <source>
        <dbReference type="Ensembl" id="ENSLBEP00000013210.1"/>
    </source>
</evidence>
<feature type="transmembrane region" description="Helical" evidence="1">
    <location>
        <begin position="171"/>
        <end position="194"/>
    </location>
</feature>
<keyword evidence="4" id="KW-1185">Reference proteome</keyword>
<evidence type="ECO:0000259" key="2">
    <source>
        <dbReference type="PROSITE" id="PS50835"/>
    </source>
</evidence>
<reference evidence="3" key="1">
    <citation type="submission" date="2025-08" db="UniProtKB">
        <authorList>
            <consortium name="Ensembl"/>
        </authorList>
    </citation>
    <scope>IDENTIFICATION</scope>
</reference>
<keyword evidence="1" id="KW-0472">Membrane</keyword>
<name>A0A3Q3LXR0_9LABR</name>
<dbReference type="InterPro" id="IPR013783">
    <property type="entry name" value="Ig-like_fold"/>
</dbReference>
<dbReference type="InterPro" id="IPR007110">
    <property type="entry name" value="Ig-like_dom"/>
</dbReference>
<evidence type="ECO:0000313" key="4">
    <source>
        <dbReference type="Proteomes" id="UP000261660"/>
    </source>
</evidence>
<dbReference type="PROSITE" id="PS50835">
    <property type="entry name" value="IG_LIKE"/>
    <property type="match status" value="1"/>
</dbReference>
<evidence type="ECO:0000256" key="1">
    <source>
        <dbReference type="SAM" id="Phobius"/>
    </source>
</evidence>
<organism evidence="3 4">
    <name type="scientific">Labrus bergylta</name>
    <name type="common">ballan wrasse</name>
    <dbReference type="NCBI Taxonomy" id="56723"/>
    <lineage>
        <taxon>Eukaryota</taxon>
        <taxon>Metazoa</taxon>
        <taxon>Chordata</taxon>
        <taxon>Craniata</taxon>
        <taxon>Vertebrata</taxon>
        <taxon>Euteleostomi</taxon>
        <taxon>Actinopterygii</taxon>
        <taxon>Neopterygii</taxon>
        <taxon>Teleostei</taxon>
        <taxon>Neoteleostei</taxon>
        <taxon>Acanthomorphata</taxon>
        <taxon>Eupercaria</taxon>
        <taxon>Labriformes</taxon>
        <taxon>Labridae</taxon>
        <taxon>Labrus</taxon>
    </lineage>
</organism>
<feature type="domain" description="Ig-like" evidence="2">
    <location>
        <begin position="43"/>
        <end position="137"/>
    </location>
</feature>
<dbReference type="SUPFAM" id="SSF48726">
    <property type="entry name" value="Immunoglobulin"/>
    <property type="match status" value="1"/>
</dbReference>
<dbReference type="GeneTree" id="ENSGT01030000234530"/>
<keyword evidence="1" id="KW-1133">Transmembrane helix</keyword>
<dbReference type="Proteomes" id="UP000261660">
    <property type="component" value="Unplaced"/>
</dbReference>
<accession>A0A3Q3LXR0</accession>
<dbReference type="AlphaFoldDB" id="A0A3Q3LXR0"/>
<dbReference type="STRING" id="56723.ENSLBEP00000013210"/>